<dbReference type="KEGG" id="mmai:sS8_1622"/>
<proteinExistence type="predicted"/>
<dbReference type="AlphaFoldDB" id="A0A250KPH7"/>
<dbReference type="RefSeq" id="WP_119629177.1">
    <property type="nucleotide sequence ID" value="NZ_AP017928.1"/>
</dbReference>
<sequence length="117" mass="12718">MFDQDLSRLDLIRVIGDIITEIDVARGSFPKESPERKEFDAWRRDLDAKQHALADAVFDEGMAAYQSASADIDTIARDMADAIADVNNTAQTFEDLARLASAIDDLLGCAASAVKAV</sequence>
<gene>
    <name evidence="1" type="ORF">sS8_1622</name>
</gene>
<name>A0A250KPH7_9GAMM</name>
<reference evidence="1 2" key="1">
    <citation type="submission" date="2016-12" db="EMBL/GenBank/DDBJ databases">
        <title>Genome sequencing of Methylocaldum marinum.</title>
        <authorList>
            <person name="Takeuchi M."/>
            <person name="Kamagata Y."/>
            <person name="Hiraoka S."/>
            <person name="Oshima K."/>
            <person name="Hattori M."/>
            <person name="Iwasaki W."/>
        </authorList>
    </citation>
    <scope>NUCLEOTIDE SEQUENCE [LARGE SCALE GENOMIC DNA]</scope>
    <source>
        <strain evidence="1 2">S8</strain>
    </source>
</reference>
<dbReference type="EMBL" id="AP017928">
    <property type="protein sequence ID" value="BBA33580.1"/>
    <property type="molecule type" value="Genomic_DNA"/>
</dbReference>
<protein>
    <submittedName>
        <fullName evidence="1">Uncharacterized protein</fullName>
    </submittedName>
</protein>
<organism evidence="1 2">
    <name type="scientific">Methylocaldum marinum</name>
    <dbReference type="NCBI Taxonomy" id="1432792"/>
    <lineage>
        <taxon>Bacteria</taxon>
        <taxon>Pseudomonadati</taxon>
        <taxon>Pseudomonadota</taxon>
        <taxon>Gammaproteobacteria</taxon>
        <taxon>Methylococcales</taxon>
        <taxon>Methylococcaceae</taxon>
        <taxon>Methylocaldum</taxon>
    </lineage>
</organism>
<evidence type="ECO:0000313" key="1">
    <source>
        <dbReference type="EMBL" id="BBA33580.1"/>
    </source>
</evidence>
<accession>A0A250KPH7</accession>
<keyword evidence="2" id="KW-1185">Reference proteome</keyword>
<evidence type="ECO:0000313" key="2">
    <source>
        <dbReference type="Proteomes" id="UP000266313"/>
    </source>
</evidence>
<dbReference type="Proteomes" id="UP000266313">
    <property type="component" value="Chromosome"/>
</dbReference>